<keyword evidence="2" id="KW-1185">Reference proteome</keyword>
<comment type="caution">
    <text evidence="1">The sequence shown here is derived from an EMBL/GenBank/DDBJ whole genome shotgun (WGS) entry which is preliminary data.</text>
</comment>
<sequence>MPDSGAPKTLFFDDFRNGFAATGAGARWETQPTGGLANGDGITSTTSTGLKVVPTGTDPATGKPAFVSTSAPQSQGGNGTWDHVKWGARPKSTSKAGYPGFDTPKTGSLHCTTNMSATTTGTEKHPFGTAVADPQSDPRLAAGAMVVSDAQSAVIFDFFVTNKKVYAIYERLRMPGTTYAAYSYAVPVADRASSTQRDNLRIVVDSENSAVTWFVNDKNVLNVKGIGTRAVDRKYMTLDHGGTEEVVHPRQLNCGVSTFTLLDGAVGSTTKGLVRLDSTVDYFDPRKGEPTRQSFLDENSAAGNRLWGQGATLDVSKLEIITAGDR</sequence>
<dbReference type="OrthoDB" id="2791077at2"/>
<gene>
    <name evidence="1" type="ORF">D7231_31380</name>
</gene>
<name>A0A3B0APY4_9ACTN</name>
<dbReference type="InterPro" id="IPR045727">
    <property type="entry name" value="DUF6081"/>
</dbReference>
<dbReference type="AlphaFoldDB" id="A0A3B0APY4"/>
<evidence type="ECO:0000313" key="2">
    <source>
        <dbReference type="Proteomes" id="UP000270343"/>
    </source>
</evidence>
<protein>
    <submittedName>
        <fullName evidence="1">Uncharacterized protein</fullName>
    </submittedName>
</protein>
<evidence type="ECO:0000313" key="1">
    <source>
        <dbReference type="EMBL" id="RKN62064.1"/>
    </source>
</evidence>
<accession>A0A3B0APY4</accession>
<dbReference type="Proteomes" id="UP000270343">
    <property type="component" value="Unassembled WGS sequence"/>
</dbReference>
<proteinExistence type="predicted"/>
<dbReference type="Pfam" id="PF19559">
    <property type="entry name" value="DUF6081"/>
    <property type="match status" value="1"/>
</dbReference>
<dbReference type="EMBL" id="RBAM01000022">
    <property type="protein sequence ID" value="RKN62064.1"/>
    <property type="molecule type" value="Genomic_DNA"/>
</dbReference>
<reference evidence="1 2" key="1">
    <citation type="journal article" date="2015" name="Antonie Van Leeuwenhoek">
        <title>Streptomyces klenkii sp. nov., isolated from deep marine sediment.</title>
        <authorList>
            <person name="Veyisoglu A."/>
            <person name="Sahin N."/>
        </authorList>
    </citation>
    <scope>NUCLEOTIDE SEQUENCE [LARGE SCALE GENOMIC DNA]</scope>
    <source>
        <strain evidence="1 2">KCTC 29202</strain>
    </source>
</reference>
<organism evidence="1 2">
    <name type="scientific">Streptomyces klenkii</name>
    <dbReference type="NCBI Taxonomy" id="1420899"/>
    <lineage>
        <taxon>Bacteria</taxon>
        <taxon>Bacillati</taxon>
        <taxon>Actinomycetota</taxon>
        <taxon>Actinomycetes</taxon>
        <taxon>Kitasatosporales</taxon>
        <taxon>Streptomycetaceae</taxon>
        <taxon>Streptomyces</taxon>
    </lineage>
</organism>